<dbReference type="GO" id="GO:0032259">
    <property type="term" value="P:methylation"/>
    <property type="evidence" value="ECO:0007669"/>
    <property type="project" value="UniProtKB-KW"/>
</dbReference>
<dbReference type="GO" id="GO:0160105">
    <property type="term" value="F:tRNA (adenine(22)-N1)-methyltransferase activity"/>
    <property type="evidence" value="ECO:0007669"/>
    <property type="project" value="InterPro"/>
</dbReference>
<dbReference type="PANTHER" id="PTHR38451:SF1">
    <property type="entry name" value="TRNA (ADENINE(22)-N(1))-METHYLTRANSFERASE"/>
    <property type="match status" value="1"/>
</dbReference>
<dbReference type="SUPFAM" id="SSF53335">
    <property type="entry name" value="S-adenosyl-L-methionine-dependent methyltransferases"/>
    <property type="match status" value="1"/>
</dbReference>
<dbReference type="AlphaFoldDB" id="A0A9D1H6E9"/>
<evidence type="ECO:0000313" key="2">
    <source>
        <dbReference type="Proteomes" id="UP000824160"/>
    </source>
</evidence>
<reference evidence="1" key="1">
    <citation type="submission" date="2020-10" db="EMBL/GenBank/DDBJ databases">
        <authorList>
            <person name="Gilroy R."/>
        </authorList>
    </citation>
    <scope>NUCLEOTIDE SEQUENCE</scope>
    <source>
        <strain evidence="1">ChiBcec7-5410</strain>
    </source>
</reference>
<evidence type="ECO:0000313" key="1">
    <source>
        <dbReference type="EMBL" id="HIT94742.1"/>
    </source>
</evidence>
<organism evidence="1 2">
    <name type="scientific">Candidatus Faecivivens stercoripullorum</name>
    <dbReference type="NCBI Taxonomy" id="2840805"/>
    <lineage>
        <taxon>Bacteria</taxon>
        <taxon>Bacillati</taxon>
        <taxon>Bacillota</taxon>
        <taxon>Clostridia</taxon>
        <taxon>Eubacteriales</taxon>
        <taxon>Oscillospiraceae</taxon>
        <taxon>Oscillospiraceae incertae sedis</taxon>
        <taxon>Candidatus Faecivivens</taxon>
    </lineage>
</organism>
<dbReference type="Pfam" id="PF04816">
    <property type="entry name" value="TrmK"/>
    <property type="match status" value="1"/>
</dbReference>
<dbReference type="InterPro" id="IPR006901">
    <property type="entry name" value="TrmK"/>
</dbReference>
<dbReference type="EMBL" id="DVLW01000170">
    <property type="protein sequence ID" value="HIT94742.1"/>
    <property type="molecule type" value="Genomic_DNA"/>
</dbReference>
<dbReference type="InterPro" id="IPR029063">
    <property type="entry name" value="SAM-dependent_MTases_sf"/>
</dbReference>
<protein>
    <submittedName>
        <fullName evidence="1">SAM-dependent methyltransferase</fullName>
    </submittedName>
</protein>
<keyword evidence="1" id="KW-0489">Methyltransferase</keyword>
<proteinExistence type="predicted"/>
<reference evidence="1" key="2">
    <citation type="journal article" date="2021" name="PeerJ">
        <title>Extensive microbial diversity within the chicken gut microbiome revealed by metagenomics and culture.</title>
        <authorList>
            <person name="Gilroy R."/>
            <person name="Ravi A."/>
            <person name="Getino M."/>
            <person name="Pursley I."/>
            <person name="Horton D.L."/>
            <person name="Alikhan N.F."/>
            <person name="Baker D."/>
            <person name="Gharbi K."/>
            <person name="Hall N."/>
            <person name="Watson M."/>
            <person name="Adriaenssens E.M."/>
            <person name="Foster-Nyarko E."/>
            <person name="Jarju S."/>
            <person name="Secka A."/>
            <person name="Antonio M."/>
            <person name="Oren A."/>
            <person name="Chaudhuri R.R."/>
            <person name="La Ragione R."/>
            <person name="Hildebrand F."/>
            <person name="Pallen M.J."/>
        </authorList>
    </citation>
    <scope>NUCLEOTIDE SEQUENCE</scope>
    <source>
        <strain evidence="1">ChiBcec7-5410</strain>
    </source>
</reference>
<accession>A0A9D1H6E9</accession>
<dbReference type="Gene3D" id="3.40.50.150">
    <property type="entry name" value="Vaccinia Virus protein VP39"/>
    <property type="match status" value="1"/>
</dbReference>
<comment type="caution">
    <text evidence="1">The sequence shown here is derived from an EMBL/GenBank/DDBJ whole genome shotgun (WGS) entry which is preliminary data.</text>
</comment>
<gene>
    <name evidence="1" type="ORF">IAC43_06120</name>
</gene>
<dbReference type="PANTHER" id="PTHR38451">
    <property type="entry name" value="TRNA (ADENINE(22)-N(1))-METHYLTRANSFERASE"/>
    <property type="match status" value="1"/>
</dbReference>
<dbReference type="PIRSF" id="PIRSF018637">
    <property type="entry name" value="TrmK"/>
    <property type="match status" value="1"/>
</dbReference>
<dbReference type="Proteomes" id="UP000824160">
    <property type="component" value="Unassembled WGS sequence"/>
</dbReference>
<keyword evidence="1" id="KW-0808">Transferase</keyword>
<sequence length="229" mass="24785">MAELMTPGGVGIDVGADHGYLSVSLVASGKAKRMLATDIRPGPLSSAERCIRENGLQDRIGTMLTDGLNGVPLEGATDILIGGMGGLLIAEILQARLPELKEFNLVLQPMTQAAALRQWLCDNGFEIISERCAVAASKAYSVINARYDGVKRECDPFFALVGKAAEDDSEDADIYLQTLLSREQKTLSGLMSAASPDEEKIAHSRELAERLQKLLDQRAMEHAPERKEC</sequence>
<name>A0A9D1H6E9_9FIRM</name>